<dbReference type="Proteomes" id="UP000252100">
    <property type="component" value="Chromosome"/>
</dbReference>
<sequence>MKNKKFLLIPSLAITALLVASPIGITWAAGDQSEGGMMDRMMMENGMNEMMDAMNSPEGEKMMNACQEFMSSNNTEGSD</sequence>
<evidence type="ECO:0000313" key="1">
    <source>
        <dbReference type="EMBL" id="AXF56797.1"/>
    </source>
</evidence>
<organism evidence="1 2">
    <name type="scientific">Salicibibacter kimchii</name>
    <dbReference type="NCBI Taxonomy" id="2099786"/>
    <lineage>
        <taxon>Bacteria</taxon>
        <taxon>Bacillati</taxon>
        <taxon>Bacillota</taxon>
        <taxon>Bacilli</taxon>
        <taxon>Bacillales</taxon>
        <taxon>Bacillaceae</taxon>
        <taxon>Salicibibacter</taxon>
    </lineage>
</organism>
<dbReference type="OrthoDB" id="2927846at2"/>
<reference evidence="1 2" key="1">
    <citation type="journal article" date="2018" name="J. Microbiol.">
        <title>Salicibibacter kimchii gen. nov., sp. nov., a moderately halophilic and alkalitolerant bacterium in the family Bacillaceae, isolated from kimchi.</title>
        <authorList>
            <person name="Jang J.Y."/>
            <person name="Oh Y.J."/>
            <person name="Lim S.K."/>
            <person name="Park H.K."/>
            <person name="Lee C."/>
            <person name="Kim J.Y."/>
            <person name="Lee M.A."/>
            <person name="Choi H.J."/>
        </authorList>
    </citation>
    <scope>NUCLEOTIDE SEQUENCE [LARGE SCALE GENOMIC DNA]</scope>
    <source>
        <strain evidence="1 2">NKC1-1</strain>
    </source>
</reference>
<dbReference type="RefSeq" id="WP_114374049.1">
    <property type="nucleotide sequence ID" value="NZ_CP031092.1"/>
</dbReference>
<accession>A0A345C0R6</accession>
<dbReference type="AlphaFoldDB" id="A0A345C0R6"/>
<protein>
    <submittedName>
        <fullName evidence="1">Uncharacterized protein</fullName>
    </submittedName>
</protein>
<name>A0A345C0R6_9BACI</name>
<proteinExistence type="predicted"/>
<keyword evidence="2" id="KW-1185">Reference proteome</keyword>
<dbReference type="KEGG" id="rue:DT065_12815"/>
<evidence type="ECO:0000313" key="2">
    <source>
        <dbReference type="Proteomes" id="UP000252100"/>
    </source>
</evidence>
<gene>
    <name evidence="1" type="ORF">DT065_12815</name>
</gene>
<dbReference type="EMBL" id="CP031092">
    <property type="protein sequence ID" value="AXF56797.1"/>
    <property type="molecule type" value="Genomic_DNA"/>
</dbReference>